<name>A0A917BZG1_9HYPH</name>
<dbReference type="RefSeq" id="WP_188578491.1">
    <property type="nucleotide sequence ID" value="NZ_BMCT01000002.1"/>
</dbReference>
<organism evidence="1 2">
    <name type="scientific">Azorhizobium oxalatiphilum</name>
    <dbReference type="NCBI Taxonomy" id="980631"/>
    <lineage>
        <taxon>Bacteria</taxon>
        <taxon>Pseudomonadati</taxon>
        <taxon>Pseudomonadota</taxon>
        <taxon>Alphaproteobacteria</taxon>
        <taxon>Hyphomicrobiales</taxon>
        <taxon>Xanthobacteraceae</taxon>
        <taxon>Azorhizobium</taxon>
    </lineage>
</organism>
<reference evidence="1" key="1">
    <citation type="journal article" date="2014" name="Int. J. Syst. Evol. Microbiol.">
        <title>Complete genome sequence of Corynebacterium casei LMG S-19264T (=DSM 44701T), isolated from a smear-ripened cheese.</title>
        <authorList>
            <consortium name="US DOE Joint Genome Institute (JGI-PGF)"/>
            <person name="Walter F."/>
            <person name="Albersmeier A."/>
            <person name="Kalinowski J."/>
            <person name="Ruckert C."/>
        </authorList>
    </citation>
    <scope>NUCLEOTIDE SEQUENCE</scope>
    <source>
        <strain evidence="1">CCM 7897</strain>
    </source>
</reference>
<dbReference type="EMBL" id="BMCT01000002">
    <property type="protein sequence ID" value="GGF62538.1"/>
    <property type="molecule type" value="Genomic_DNA"/>
</dbReference>
<gene>
    <name evidence="1" type="ORF">GCM10007301_22830</name>
</gene>
<sequence>MLFKDSLADALDANLLLSHRIRDFRPDRRAEEKLAASSAPNGSVIRLAKLADRILSIVAIPDGMPVAGIRRVLSKQWRMTGVLIVTERWLVRQPRLGNLITLVGASDHEVARTDRILLEQHLLENGGSSPLFDCAAYVLRNEDPIRAVLSLVADKKLRIDLTRPIGPSSLVSLPTRRSRGRSVMGH</sequence>
<comment type="caution">
    <text evidence="1">The sequence shown here is derived from an EMBL/GenBank/DDBJ whole genome shotgun (WGS) entry which is preliminary data.</text>
</comment>
<keyword evidence="2" id="KW-1185">Reference proteome</keyword>
<proteinExistence type="predicted"/>
<protein>
    <submittedName>
        <fullName evidence="1">Uncharacterized protein</fullName>
    </submittedName>
</protein>
<accession>A0A917BZG1</accession>
<dbReference type="AlphaFoldDB" id="A0A917BZG1"/>
<dbReference type="Proteomes" id="UP000606044">
    <property type="component" value="Unassembled WGS sequence"/>
</dbReference>
<reference evidence="1" key="2">
    <citation type="submission" date="2020-09" db="EMBL/GenBank/DDBJ databases">
        <authorList>
            <person name="Sun Q."/>
            <person name="Sedlacek I."/>
        </authorList>
    </citation>
    <scope>NUCLEOTIDE SEQUENCE</scope>
    <source>
        <strain evidence="1">CCM 7897</strain>
    </source>
</reference>
<evidence type="ECO:0000313" key="2">
    <source>
        <dbReference type="Proteomes" id="UP000606044"/>
    </source>
</evidence>
<evidence type="ECO:0000313" key="1">
    <source>
        <dbReference type="EMBL" id="GGF62538.1"/>
    </source>
</evidence>